<organism evidence="2 3">
    <name type="scientific">Limnoraphis robusta CS-951</name>
    <dbReference type="NCBI Taxonomy" id="1637645"/>
    <lineage>
        <taxon>Bacteria</taxon>
        <taxon>Bacillati</taxon>
        <taxon>Cyanobacteriota</taxon>
        <taxon>Cyanophyceae</taxon>
        <taxon>Oscillatoriophycideae</taxon>
        <taxon>Oscillatoriales</taxon>
        <taxon>Sirenicapillariaceae</taxon>
        <taxon>Limnoraphis</taxon>
    </lineage>
</organism>
<proteinExistence type="predicted"/>
<gene>
    <name evidence="2" type="ORF">WN50_05800</name>
</gene>
<dbReference type="Pfam" id="PF10063">
    <property type="entry name" value="DUF2301"/>
    <property type="match status" value="1"/>
</dbReference>
<protein>
    <submittedName>
        <fullName evidence="2">Integral membrane protein</fullName>
    </submittedName>
</protein>
<dbReference type="Proteomes" id="UP000033607">
    <property type="component" value="Unassembled WGS sequence"/>
</dbReference>
<dbReference type="PANTHER" id="PTHR36716:SF2">
    <property type="entry name" value="F3H9.20 PROTEIN"/>
    <property type="match status" value="1"/>
</dbReference>
<dbReference type="EMBL" id="LATL02000242">
    <property type="protein sequence ID" value="KKD38987.1"/>
    <property type="molecule type" value="Genomic_DNA"/>
</dbReference>
<feature type="transmembrane region" description="Helical" evidence="1">
    <location>
        <begin position="65"/>
        <end position="88"/>
    </location>
</feature>
<dbReference type="PANTHER" id="PTHR36716">
    <property type="entry name" value="F3H9.20 PROTEIN"/>
    <property type="match status" value="1"/>
</dbReference>
<evidence type="ECO:0000256" key="1">
    <source>
        <dbReference type="SAM" id="Phobius"/>
    </source>
</evidence>
<keyword evidence="1" id="KW-1133">Transmembrane helix</keyword>
<feature type="transmembrane region" description="Helical" evidence="1">
    <location>
        <begin position="178"/>
        <end position="196"/>
    </location>
</feature>
<feature type="transmembrane region" description="Helical" evidence="1">
    <location>
        <begin position="31"/>
        <end position="53"/>
    </location>
</feature>
<keyword evidence="1" id="KW-0812">Transmembrane</keyword>
<dbReference type="RefSeq" id="WP_046277569.1">
    <property type="nucleotide sequence ID" value="NZ_LATL02000242.1"/>
</dbReference>
<dbReference type="InterPro" id="IPR019275">
    <property type="entry name" value="DUF2301"/>
</dbReference>
<keyword evidence="1" id="KW-0472">Membrane</keyword>
<dbReference type="PATRIC" id="fig|1637645.4.peg.4794"/>
<accession>A0A0F5YJZ7</accession>
<reference evidence="2 3" key="1">
    <citation type="submission" date="2015-06" db="EMBL/GenBank/DDBJ databases">
        <title>Draft genome assembly of filamentous brackish cyanobacterium Limnoraphis robusta strain CS-951.</title>
        <authorList>
            <person name="Willis A."/>
            <person name="Parks M."/>
            <person name="Burford M.A."/>
        </authorList>
    </citation>
    <scope>NUCLEOTIDE SEQUENCE [LARGE SCALE GENOMIC DNA]</scope>
    <source>
        <strain evidence="2 3">CS-951</strain>
    </source>
</reference>
<evidence type="ECO:0000313" key="2">
    <source>
        <dbReference type="EMBL" id="KKD38987.1"/>
    </source>
</evidence>
<name>A0A0F5YJZ7_9CYAN</name>
<feature type="transmembrane region" description="Helical" evidence="1">
    <location>
        <begin position="124"/>
        <end position="142"/>
    </location>
</feature>
<comment type="caution">
    <text evidence="2">The sequence shown here is derived from an EMBL/GenBank/DDBJ whole genome shotgun (WGS) entry which is preliminary data.</text>
</comment>
<evidence type="ECO:0000313" key="3">
    <source>
        <dbReference type="Proteomes" id="UP000033607"/>
    </source>
</evidence>
<dbReference type="AlphaFoldDB" id="A0A0F5YJZ7"/>
<dbReference type="OrthoDB" id="458254at2"/>
<feature type="transmembrane region" description="Helical" evidence="1">
    <location>
        <begin position="95"/>
        <end position="112"/>
    </location>
</feature>
<sequence>MTQQLHSLKPEVYQGQFGEFTITDRDRIGVIIYRTGLMIAALCFAVGTGLILWQPTNPLVLQALTPLYFCFWLSLGVSLFTIHIYLAILHRVLQLFWLIGGVTAAVLAFQSPEPLALTVYHQPLSLLGIGFTFAAVTGIYFKEAFCFNRLETKLLTPLVPLLLLGFIAGIWSVMNQKFLLFFWAIQFIIFALRKAFQAIPDDIGDKSVFDYLHAQRAKA</sequence>
<feature type="transmembrane region" description="Helical" evidence="1">
    <location>
        <begin position="154"/>
        <end position="172"/>
    </location>
</feature>